<evidence type="ECO:0000313" key="2">
    <source>
        <dbReference type="Proteomes" id="UP000322234"/>
    </source>
</evidence>
<dbReference type="EMBL" id="VBQZ03000174">
    <property type="protein sequence ID" value="MXQ96767.1"/>
    <property type="molecule type" value="Genomic_DNA"/>
</dbReference>
<proteinExistence type="predicted"/>
<accession>A0A6B0S7B3</accession>
<comment type="caution">
    <text evidence="1">The sequence shown here is derived from an EMBL/GenBank/DDBJ whole genome shotgun (WGS) entry which is preliminary data.</text>
</comment>
<keyword evidence="2" id="KW-1185">Reference proteome</keyword>
<sequence length="83" mass="9437">MTKTRTQQSTEIDIYLARALPSHIAKSLAQTKRQHARLRKAFRSKRSFAEDPTPLCPGYALPVAIEPELFTSHFFKGPELPLE</sequence>
<name>A0A6B0S7B3_9CETA</name>
<dbReference type="Proteomes" id="UP000322234">
    <property type="component" value="Unassembled WGS sequence"/>
</dbReference>
<reference evidence="1" key="1">
    <citation type="submission" date="2019-10" db="EMBL/GenBank/DDBJ databases">
        <title>The sequence and de novo assembly of the wild yak genome.</title>
        <authorList>
            <person name="Liu Y."/>
        </authorList>
    </citation>
    <scope>NUCLEOTIDE SEQUENCE [LARGE SCALE GENOMIC DNA]</scope>
    <source>
        <strain evidence="1">WY2019</strain>
    </source>
</reference>
<dbReference type="AlphaFoldDB" id="A0A6B0S7B3"/>
<protein>
    <submittedName>
        <fullName evidence="1">Uncharacterized protein</fullName>
    </submittedName>
</protein>
<gene>
    <name evidence="1" type="ORF">E5288_WYG021019</name>
</gene>
<evidence type="ECO:0000313" key="1">
    <source>
        <dbReference type="EMBL" id="MXQ96767.1"/>
    </source>
</evidence>
<organism evidence="1 2">
    <name type="scientific">Bos mutus</name>
    <name type="common">wild yak</name>
    <dbReference type="NCBI Taxonomy" id="72004"/>
    <lineage>
        <taxon>Eukaryota</taxon>
        <taxon>Metazoa</taxon>
        <taxon>Chordata</taxon>
        <taxon>Craniata</taxon>
        <taxon>Vertebrata</taxon>
        <taxon>Euteleostomi</taxon>
        <taxon>Mammalia</taxon>
        <taxon>Eutheria</taxon>
        <taxon>Laurasiatheria</taxon>
        <taxon>Artiodactyla</taxon>
        <taxon>Ruminantia</taxon>
        <taxon>Pecora</taxon>
        <taxon>Bovidae</taxon>
        <taxon>Bovinae</taxon>
        <taxon>Bos</taxon>
    </lineage>
</organism>